<keyword evidence="3" id="KW-1185">Reference proteome</keyword>
<keyword evidence="2" id="KW-0675">Receptor</keyword>
<organism evidence="2 3">
    <name type="scientific">Striga asiatica</name>
    <name type="common">Asiatic witchweed</name>
    <name type="synonym">Buchnera asiatica</name>
    <dbReference type="NCBI Taxonomy" id="4170"/>
    <lineage>
        <taxon>Eukaryota</taxon>
        <taxon>Viridiplantae</taxon>
        <taxon>Streptophyta</taxon>
        <taxon>Embryophyta</taxon>
        <taxon>Tracheophyta</taxon>
        <taxon>Spermatophyta</taxon>
        <taxon>Magnoliopsida</taxon>
        <taxon>eudicotyledons</taxon>
        <taxon>Gunneridae</taxon>
        <taxon>Pentapetalae</taxon>
        <taxon>asterids</taxon>
        <taxon>lamiids</taxon>
        <taxon>Lamiales</taxon>
        <taxon>Orobanchaceae</taxon>
        <taxon>Buchnereae</taxon>
        <taxon>Striga</taxon>
    </lineage>
</organism>
<reference evidence="3" key="1">
    <citation type="journal article" date="2019" name="Curr. Biol.">
        <title>Genome Sequence of Striga asiatica Provides Insight into the Evolution of Plant Parasitism.</title>
        <authorList>
            <person name="Yoshida S."/>
            <person name="Kim S."/>
            <person name="Wafula E.K."/>
            <person name="Tanskanen J."/>
            <person name="Kim Y.M."/>
            <person name="Honaas L."/>
            <person name="Yang Z."/>
            <person name="Spallek T."/>
            <person name="Conn C.E."/>
            <person name="Ichihashi Y."/>
            <person name="Cheong K."/>
            <person name="Cui S."/>
            <person name="Der J.P."/>
            <person name="Gundlach H."/>
            <person name="Jiao Y."/>
            <person name="Hori C."/>
            <person name="Ishida J.K."/>
            <person name="Kasahara H."/>
            <person name="Kiba T."/>
            <person name="Kim M.S."/>
            <person name="Koo N."/>
            <person name="Laohavisit A."/>
            <person name="Lee Y.H."/>
            <person name="Lumba S."/>
            <person name="McCourt P."/>
            <person name="Mortimer J.C."/>
            <person name="Mutuku J.M."/>
            <person name="Nomura T."/>
            <person name="Sasaki-Sekimoto Y."/>
            <person name="Seto Y."/>
            <person name="Wang Y."/>
            <person name="Wakatake T."/>
            <person name="Sakakibara H."/>
            <person name="Demura T."/>
            <person name="Yamaguchi S."/>
            <person name="Yoneyama K."/>
            <person name="Manabe R.I."/>
            <person name="Nelson D.C."/>
            <person name="Schulman A.H."/>
            <person name="Timko M.P."/>
            <person name="dePamphilis C.W."/>
            <person name="Choi D."/>
            <person name="Shirasu K."/>
        </authorList>
    </citation>
    <scope>NUCLEOTIDE SEQUENCE [LARGE SCALE GENOMIC DNA]</scope>
    <source>
        <strain evidence="3">cv. UVA1</strain>
    </source>
</reference>
<comment type="caution">
    <text evidence="2">The sequence shown here is derived from an EMBL/GenBank/DDBJ whole genome shotgun (WGS) entry which is preliminary data.</text>
</comment>
<protein>
    <submittedName>
        <fullName evidence="2">Golgi SNAP receptor complex member 1</fullName>
    </submittedName>
</protein>
<evidence type="ECO:0000313" key="2">
    <source>
        <dbReference type="EMBL" id="GER51463.1"/>
    </source>
</evidence>
<name>A0A5A7R169_STRAF</name>
<dbReference type="Proteomes" id="UP000325081">
    <property type="component" value="Unassembled WGS sequence"/>
</dbReference>
<evidence type="ECO:0000256" key="1">
    <source>
        <dbReference type="SAM" id="MobiDB-lite"/>
    </source>
</evidence>
<evidence type="ECO:0000313" key="3">
    <source>
        <dbReference type="Proteomes" id="UP000325081"/>
    </source>
</evidence>
<sequence>MHSHCPRPTIKADAISLVRRCLYEMTHTGSTRGRIHTYRPGIGSHTRRSECSLSEDGSFRNDDPMHEMIVPFLGPGLLSCTRDSLCSPDAHNQKKDDRSEISEIRFVSILSLTRVQEPNANAIPTPKQSLLTNEAPSFWTLPIPSFLVTTLGKLPSAVSKAKTAVSDITEKRPFRTRQKGVR</sequence>
<dbReference type="EMBL" id="BKCP01009715">
    <property type="protein sequence ID" value="GER51463.1"/>
    <property type="molecule type" value="Genomic_DNA"/>
</dbReference>
<dbReference type="AlphaFoldDB" id="A0A5A7R169"/>
<accession>A0A5A7R169</accession>
<feature type="region of interest" description="Disordered" evidence="1">
    <location>
        <begin position="34"/>
        <end position="56"/>
    </location>
</feature>
<gene>
    <name evidence="2" type="ORF">STAS_28851</name>
</gene>
<proteinExistence type="predicted"/>